<evidence type="ECO:0000313" key="2">
    <source>
        <dbReference type="EMBL" id="EPE28969.1"/>
    </source>
</evidence>
<feature type="domain" description="BTB" evidence="1">
    <location>
        <begin position="26"/>
        <end position="93"/>
    </location>
</feature>
<sequence length="219" mass="24709">MAFQKLLKEMSPEKFAETVCSLQDEPRVSIVTKDETYILPKGLICGSSAYFDRVFKGSFKEALESKLELDDVTKEQFDLVIQWIYAGSLKYDSPPEIAPSALLSKYITFTRLVDRFDLCGDIKPVYEEVLRIFSDNGHDVLTAEHIRDALKLPVGHDVRNAIVKNCAIIFLDDYQFRFEKELVEIQGFSNVLFLVLKACIQHSSGGIRGSLSGTISIND</sequence>
<name>S3CVI5_GLAL2</name>
<dbReference type="SUPFAM" id="SSF54695">
    <property type="entry name" value="POZ domain"/>
    <property type="match status" value="1"/>
</dbReference>
<dbReference type="Gene3D" id="3.30.710.10">
    <property type="entry name" value="Potassium Channel Kv1.1, Chain A"/>
    <property type="match status" value="1"/>
</dbReference>
<dbReference type="EMBL" id="KE145367">
    <property type="protein sequence ID" value="EPE28969.1"/>
    <property type="molecule type" value="Genomic_DNA"/>
</dbReference>
<dbReference type="PROSITE" id="PS50097">
    <property type="entry name" value="BTB"/>
    <property type="match status" value="1"/>
</dbReference>
<dbReference type="OrthoDB" id="6359816at2759"/>
<keyword evidence="3" id="KW-1185">Reference proteome</keyword>
<protein>
    <submittedName>
        <fullName evidence="2">POZ</fullName>
    </submittedName>
</protein>
<organism evidence="2 3">
    <name type="scientific">Glarea lozoyensis (strain ATCC 20868 / MF5171)</name>
    <dbReference type="NCBI Taxonomy" id="1116229"/>
    <lineage>
        <taxon>Eukaryota</taxon>
        <taxon>Fungi</taxon>
        <taxon>Dikarya</taxon>
        <taxon>Ascomycota</taxon>
        <taxon>Pezizomycotina</taxon>
        <taxon>Leotiomycetes</taxon>
        <taxon>Helotiales</taxon>
        <taxon>Helotiaceae</taxon>
        <taxon>Glarea</taxon>
    </lineage>
</organism>
<dbReference type="InterPro" id="IPR000210">
    <property type="entry name" value="BTB/POZ_dom"/>
</dbReference>
<dbReference type="CDD" id="cd18186">
    <property type="entry name" value="BTB_POZ_ZBTB_KLHL-like"/>
    <property type="match status" value="1"/>
</dbReference>
<dbReference type="eggNOG" id="ENOG502RPS0">
    <property type="taxonomic scope" value="Eukaryota"/>
</dbReference>
<accession>S3CVI5</accession>
<evidence type="ECO:0000313" key="3">
    <source>
        <dbReference type="Proteomes" id="UP000016922"/>
    </source>
</evidence>
<dbReference type="RefSeq" id="XP_008083078.1">
    <property type="nucleotide sequence ID" value="XM_008084887.1"/>
</dbReference>
<dbReference type="KEGG" id="glz:GLAREA_00127"/>
<dbReference type="GeneID" id="19459187"/>
<dbReference type="HOGENOM" id="CLU_1349053_0_0_1"/>
<gene>
    <name evidence="2" type="ORF">GLAREA_00127</name>
</gene>
<dbReference type="Pfam" id="PF00651">
    <property type="entry name" value="BTB"/>
    <property type="match status" value="1"/>
</dbReference>
<reference evidence="2 3" key="1">
    <citation type="journal article" date="2013" name="BMC Genomics">
        <title>Genomics-driven discovery of the pneumocandin biosynthetic gene cluster in the fungus Glarea lozoyensis.</title>
        <authorList>
            <person name="Chen L."/>
            <person name="Yue Q."/>
            <person name="Zhang X."/>
            <person name="Xiang M."/>
            <person name="Wang C."/>
            <person name="Li S."/>
            <person name="Che Y."/>
            <person name="Ortiz-Lopez F.J."/>
            <person name="Bills G.F."/>
            <person name="Liu X."/>
            <person name="An Z."/>
        </authorList>
    </citation>
    <scope>NUCLEOTIDE SEQUENCE [LARGE SCALE GENOMIC DNA]</scope>
    <source>
        <strain evidence="3">ATCC 20868 / MF5171</strain>
    </source>
</reference>
<evidence type="ECO:0000259" key="1">
    <source>
        <dbReference type="PROSITE" id="PS50097"/>
    </source>
</evidence>
<dbReference type="AlphaFoldDB" id="S3CVI5"/>
<dbReference type="InterPro" id="IPR011333">
    <property type="entry name" value="SKP1/BTB/POZ_sf"/>
</dbReference>
<dbReference type="Proteomes" id="UP000016922">
    <property type="component" value="Unassembled WGS sequence"/>
</dbReference>
<dbReference type="STRING" id="1116229.S3CVI5"/>
<proteinExistence type="predicted"/>